<dbReference type="EMBL" id="NATQ01000006">
    <property type="protein sequence ID" value="OQX91224.1"/>
    <property type="molecule type" value="Genomic_DNA"/>
</dbReference>
<evidence type="ECO:0000313" key="2">
    <source>
        <dbReference type="Proteomes" id="UP000192611"/>
    </source>
</evidence>
<dbReference type="AlphaFoldDB" id="A0A1W9S338"/>
<evidence type="ECO:0000313" key="1">
    <source>
        <dbReference type="EMBL" id="OQX91224.1"/>
    </source>
</evidence>
<sequence length="306" mass="34285">MNRYISLITLIFLILCCSDEMPVHKWRVLPVDIRYDLYDVWGSSTDNIWAIGEWGAIYRFNINNEGQITVTETTSPTNLSLRGISFFKPNRGLSVGDKGTILEYKGVSWQQLPSPTAENLHSVDFYKDDFALAVGENRTILEYDGENWNIIQLDNTDIPIVNLNSISVFTSDFAIAVGNQGIILEFNGIEWKNVETGITNDIDLLDVKVTDEKTAYVCGRDGTLIVRNGDEWSQIESNTTADINALSFYSSQEGWAVCEDGSIIEINGLSTRLLLPITQVTLNGVFSNSKFDAWAVGNMGTVERYY</sequence>
<comment type="caution">
    <text evidence="1">The sequence shown here is derived from an EMBL/GenBank/DDBJ whole genome shotgun (WGS) entry which is preliminary data.</text>
</comment>
<dbReference type="Proteomes" id="UP000192611">
    <property type="component" value="Unassembled WGS sequence"/>
</dbReference>
<dbReference type="PANTHER" id="PTHR47199">
    <property type="entry name" value="PHOTOSYSTEM II STABILITY/ASSEMBLY FACTOR HCF136, CHLOROPLASTIC"/>
    <property type="match status" value="1"/>
</dbReference>
<proteinExistence type="predicted"/>
<reference evidence="2" key="1">
    <citation type="submission" date="2017-03" db="EMBL/GenBank/DDBJ databases">
        <title>Novel pathways for hydrocarbon cycling and metabolic interdependencies in hydrothermal sediment communities.</title>
        <authorList>
            <person name="Dombrowski N."/>
            <person name="Seitz K."/>
            <person name="Teske A."/>
            <person name="Baker B."/>
        </authorList>
    </citation>
    <scope>NUCLEOTIDE SEQUENCE [LARGE SCALE GENOMIC DNA]</scope>
</reference>
<evidence type="ECO:0008006" key="3">
    <source>
        <dbReference type="Google" id="ProtNLM"/>
    </source>
</evidence>
<dbReference type="SUPFAM" id="SSF50978">
    <property type="entry name" value="WD40 repeat-like"/>
    <property type="match status" value="1"/>
</dbReference>
<name>A0A1W9S338_9BACT</name>
<accession>A0A1W9S338</accession>
<protein>
    <recommendedName>
        <fullName evidence="3">Photosynthesis system II assembly factor Ycf48/Hcf136-like domain-containing protein</fullName>
    </recommendedName>
</protein>
<gene>
    <name evidence="1" type="ORF">B6D57_00510</name>
</gene>
<dbReference type="PANTHER" id="PTHR47199:SF2">
    <property type="entry name" value="PHOTOSYSTEM II STABILITY_ASSEMBLY FACTOR HCF136, CHLOROPLASTIC"/>
    <property type="match status" value="1"/>
</dbReference>
<dbReference type="InterPro" id="IPR036322">
    <property type="entry name" value="WD40_repeat_dom_sf"/>
</dbReference>
<organism evidence="1 2">
    <name type="scientific">Candidatus Coatesbacteria bacterium 4484_99</name>
    <dbReference type="NCBI Taxonomy" id="1970774"/>
    <lineage>
        <taxon>Bacteria</taxon>
        <taxon>Candidatus Coatesiibacteriota</taxon>
    </lineage>
</organism>